<dbReference type="GO" id="GO:0005829">
    <property type="term" value="C:cytosol"/>
    <property type="evidence" value="ECO:0007669"/>
    <property type="project" value="TreeGrafter"/>
</dbReference>
<comment type="similarity">
    <text evidence="2 5">Belongs to the CGI121/TPRKB family.</text>
</comment>
<dbReference type="InterPro" id="IPR036504">
    <property type="entry name" value="CGI121/TPRKB_sf"/>
</dbReference>
<sequence>MSGELEVVQLECELFPERVVSAVRFVEVTNAASIRKEAMSGSLGQLAVLDGSLVIGPTQLAIATMRALLADASNSLITHTVHSEIIYGLSPSSSISAAFKNHGVSKKSKSLVLVWVDGDAEAMKEVCGKVAGTMVPVGADEHDWMQVADMAAVARVYDIGDSLDAHTSHDEILRLVLEKMALRDA</sequence>
<keyword evidence="4 5" id="KW-0539">Nucleus</keyword>
<proteinExistence type="inferred from homology"/>
<dbReference type="Gene3D" id="3.30.2380.10">
    <property type="entry name" value="CGI121/TPRKB"/>
    <property type="match status" value="1"/>
</dbReference>
<dbReference type="AlphaFoldDB" id="A0A0L0DAE4"/>
<dbReference type="Pfam" id="PF08617">
    <property type="entry name" value="CGI-121"/>
    <property type="match status" value="1"/>
</dbReference>
<dbReference type="RefSeq" id="XP_013758022.1">
    <property type="nucleotide sequence ID" value="XM_013902568.1"/>
</dbReference>
<accession>A0A0L0DAE4</accession>
<organism evidence="6 7">
    <name type="scientific">Thecamonas trahens ATCC 50062</name>
    <dbReference type="NCBI Taxonomy" id="461836"/>
    <lineage>
        <taxon>Eukaryota</taxon>
        <taxon>Apusozoa</taxon>
        <taxon>Apusomonadida</taxon>
        <taxon>Apusomonadidae</taxon>
        <taxon>Thecamonas</taxon>
    </lineage>
</organism>
<comment type="subcellular location">
    <subcellularLocation>
        <location evidence="1">Nucleus</location>
    </subcellularLocation>
</comment>
<protein>
    <submittedName>
        <fullName evidence="6">TP53RK-binding protein</fullName>
    </submittedName>
</protein>
<dbReference type="PANTHER" id="PTHR15840">
    <property type="entry name" value="CGI-121 FAMILY MEMBER"/>
    <property type="match status" value="1"/>
</dbReference>
<dbReference type="PANTHER" id="PTHR15840:SF10">
    <property type="entry name" value="EKC_KEOPS COMPLEX SUBUNIT TPRKB"/>
    <property type="match status" value="1"/>
</dbReference>
<name>A0A0L0DAE4_THETB</name>
<evidence type="ECO:0000256" key="1">
    <source>
        <dbReference type="ARBA" id="ARBA00004123"/>
    </source>
</evidence>
<reference evidence="6 7" key="1">
    <citation type="submission" date="2010-05" db="EMBL/GenBank/DDBJ databases">
        <title>The Genome Sequence of Thecamonas trahens ATCC 50062.</title>
        <authorList>
            <consortium name="The Broad Institute Genome Sequencing Platform"/>
            <person name="Russ C."/>
            <person name="Cuomo C."/>
            <person name="Shea T."/>
            <person name="Young S.K."/>
            <person name="Zeng Q."/>
            <person name="Koehrsen M."/>
            <person name="Haas B."/>
            <person name="Borodovsky M."/>
            <person name="Guigo R."/>
            <person name="Alvarado L."/>
            <person name="Berlin A."/>
            <person name="Bochicchio J."/>
            <person name="Borenstein D."/>
            <person name="Chapman S."/>
            <person name="Chen Z."/>
            <person name="Freedman E."/>
            <person name="Gellesch M."/>
            <person name="Goldberg J."/>
            <person name="Griggs A."/>
            <person name="Gujja S."/>
            <person name="Heilman E."/>
            <person name="Heiman D."/>
            <person name="Hepburn T."/>
            <person name="Howarth C."/>
            <person name="Jen D."/>
            <person name="Larson L."/>
            <person name="Mehta T."/>
            <person name="Park D."/>
            <person name="Pearson M."/>
            <person name="Roberts A."/>
            <person name="Saif S."/>
            <person name="Shenoy N."/>
            <person name="Sisk P."/>
            <person name="Stolte C."/>
            <person name="Sykes S."/>
            <person name="Thomson T."/>
            <person name="Walk T."/>
            <person name="White J."/>
            <person name="Yandava C."/>
            <person name="Burger G."/>
            <person name="Gray M.W."/>
            <person name="Holland P.W.H."/>
            <person name="King N."/>
            <person name="Lang F.B.F."/>
            <person name="Roger A.J."/>
            <person name="Ruiz-Trillo I."/>
            <person name="Lander E."/>
            <person name="Nusbaum C."/>
        </authorList>
    </citation>
    <scope>NUCLEOTIDE SEQUENCE [LARGE SCALE GENOMIC DNA]</scope>
    <source>
        <strain evidence="6 7">ATCC 50062</strain>
    </source>
</reference>
<evidence type="ECO:0000313" key="7">
    <source>
        <dbReference type="Proteomes" id="UP000054408"/>
    </source>
</evidence>
<dbReference type="OMA" id="GADEHDW"/>
<dbReference type="OrthoDB" id="329139at2759"/>
<evidence type="ECO:0000256" key="5">
    <source>
        <dbReference type="RuleBase" id="RU004398"/>
    </source>
</evidence>
<dbReference type="GO" id="GO:0000408">
    <property type="term" value="C:EKC/KEOPS complex"/>
    <property type="evidence" value="ECO:0007669"/>
    <property type="project" value="TreeGrafter"/>
</dbReference>
<dbReference type="eggNOG" id="KOG4066">
    <property type="taxonomic scope" value="Eukaryota"/>
</dbReference>
<evidence type="ECO:0000256" key="3">
    <source>
        <dbReference type="ARBA" id="ARBA00022694"/>
    </source>
</evidence>
<dbReference type="GO" id="GO:0005634">
    <property type="term" value="C:nucleus"/>
    <property type="evidence" value="ECO:0007669"/>
    <property type="project" value="UniProtKB-SubCell"/>
</dbReference>
<dbReference type="GeneID" id="25564745"/>
<evidence type="ECO:0000313" key="6">
    <source>
        <dbReference type="EMBL" id="KNC49312.1"/>
    </source>
</evidence>
<gene>
    <name evidence="6" type="ORF">AMSG_05310</name>
</gene>
<dbReference type="STRING" id="461836.A0A0L0DAE4"/>
<dbReference type="Proteomes" id="UP000054408">
    <property type="component" value="Unassembled WGS sequence"/>
</dbReference>
<evidence type="ECO:0000256" key="4">
    <source>
        <dbReference type="ARBA" id="ARBA00023242"/>
    </source>
</evidence>
<dbReference type="InterPro" id="IPR013926">
    <property type="entry name" value="CGI121/TPRKB"/>
</dbReference>
<dbReference type="NCBIfam" id="NF011465">
    <property type="entry name" value="PRK14886.1-1"/>
    <property type="match status" value="1"/>
</dbReference>
<keyword evidence="7" id="KW-1185">Reference proteome</keyword>
<dbReference type="EMBL" id="GL349454">
    <property type="protein sequence ID" value="KNC49312.1"/>
    <property type="molecule type" value="Genomic_DNA"/>
</dbReference>
<dbReference type="GO" id="GO:0002949">
    <property type="term" value="P:tRNA threonylcarbamoyladenosine modification"/>
    <property type="evidence" value="ECO:0007669"/>
    <property type="project" value="TreeGrafter"/>
</dbReference>
<dbReference type="SUPFAM" id="SSF143870">
    <property type="entry name" value="PF0523-like"/>
    <property type="match status" value="1"/>
</dbReference>
<keyword evidence="3" id="KW-0819">tRNA processing</keyword>
<evidence type="ECO:0000256" key="2">
    <source>
        <dbReference type="ARBA" id="ARBA00005546"/>
    </source>
</evidence>